<comment type="caution">
    <text evidence="5">The sequence shown here is derived from an EMBL/GenBank/DDBJ whole genome shotgun (WGS) entry which is preliminary data.</text>
</comment>
<protein>
    <recommendedName>
        <fullName evidence="4">Alkyl transferase</fullName>
        <ecNumber evidence="4">2.5.1.-</ecNumber>
    </recommendedName>
</protein>
<evidence type="ECO:0000313" key="5">
    <source>
        <dbReference type="EMBL" id="ORY56488.1"/>
    </source>
</evidence>
<dbReference type="InterPro" id="IPR036424">
    <property type="entry name" value="UPP_synth-like_sf"/>
</dbReference>
<dbReference type="Gene3D" id="3.40.1180.10">
    <property type="entry name" value="Decaprenyl diphosphate synthase-like"/>
    <property type="match status" value="1"/>
</dbReference>
<dbReference type="GO" id="GO:0005783">
    <property type="term" value="C:endoplasmic reticulum"/>
    <property type="evidence" value="ECO:0007669"/>
    <property type="project" value="TreeGrafter"/>
</dbReference>
<dbReference type="HAMAP" id="MF_01139">
    <property type="entry name" value="ISPT"/>
    <property type="match status" value="1"/>
</dbReference>
<dbReference type="OrthoDB" id="4173905at2759"/>
<dbReference type="SUPFAM" id="SSF64005">
    <property type="entry name" value="Undecaprenyl diphosphate synthase"/>
    <property type="match status" value="1"/>
</dbReference>
<dbReference type="PANTHER" id="PTHR10291">
    <property type="entry name" value="DEHYDRODOLICHYL DIPHOSPHATE SYNTHASE FAMILY MEMBER"/>
    <property type="match status" value="1"/>
</dbReference>
<dbReference type="EC" id="2.5.1.-" evidence="4"/>
<dbReference type="GO" id="GO:0045547">
    <property type="term" value="F:ditrans,polycis-polyprenyl diphosphate synthase [(2E,6E)-farnesyl diphosphate specific] activity"/>
    <property type="evidence" value="ECO:0007669"/>
    <property type="project" value="EnsemblFungi"/>
</dbReference>
<dbReference type="Pfam" id="PF01255">
    <property type="entry name" value="Prenyltransf"/>
    <property type="match status" value="1"/>
</dbReference>
<comment type="similarity">
    <text evidence="1 4">Belongs to the UPP synthase family.</text>
</comment>
<dbReference type="GO" id="GO:0043048">
    <property type="term" value="P:dolichyl monophosphate biosynthetic process"/>
    <property type="evidence" value="ECO:0007669"/>
    <property type="project" value="EnsemblFungi"/>
</dbReference>
<keyword evidence="3" id="KW-0460">Magnesium</keyword>
<dbReference type="InterPro" id="IPR018520">
    <property type="entry name" value="UPP_synth-like_CS"/>
</dbReference>
<dbReference type="GO" id="GO:1904423">
    <property type="term" value="C:dehydrodolichyl diphosphate synthase complex"/>
    <property type="evidence" value="ECO:0007669"/>
    <property type="project" value="TreeGrafter"/>
</dbReference>
<accession>A0A1Y2DB55</accession>
<evidence type="ECO:0000256" key="3">
    <source>
        <dbReference type="ARBA" id="ARBA00022842"/>
    </source>
</evidence>
<dbReference type="GO" id="GO:0016094">
    <property type="term" value="P:polyprenol biosynthetic process"/>
    <property type="evidence" value="ECO:0007669"/>
    <property type="project" value="TreeGrafter"/>
</dbReference>
<evidence type="ECO:0000256" key="2">
    <source>
        <dbReference type="ARBA" id="ARBA00022679"/>
    </source>
</evidence>
<sequence>MTDLNLEISYYSSKVVSFLYNLYGWVLGFFIKDEGNKLNTESNDDNITTNNNNTSGFVCKISKFFKTIWNNISNIYYKWCLNILKQNEVPKHIGFIMDGNRRYARMNNIQPYVAHLRGFESLEMNLEWLLYLGVHVVTVYAFSIENFKRTESEVVAIFEVTKAKLKEFCTQGKFLSDNDIKLNLIGDLSLLPDDLVKIGNEAMESTKNNKRFILNICFSYTSRYEITNAIKNVVKEVEEGKINSDEITEETIESHLLTKDCPPVDILVRTSNETRFSDFLLWQICDDTQIHFIDVYWPVFNFWNMLPVILSYQRKRLYHNKKDEKKTQ</sequence>
<dbReference type="NCBIfam" id="TIGR00055">
    <property type="entry name" value="uppS"/>
    <property type="match status" value="1"/>
</dbReference>
<name>A0A1Y2DB55_9FUNG</name>
<dbReference type="Proteomes" id="UP000193920">
    <property type="component" value="Unassembled WGS sequence"/>
</dbReference>
<dbReference type="FunFam" id="3.40.1180.10:FF:000005">
    <property type="entry name" value="Alkyl transferase"/>
    <property type="match status" value="1"/>
</dbReference>
<dbReference type="InterPro" id="IPR001441">
    <property type="entry name" value="UPP_synth-like"/>
</dbReference>
<keyword evidence="2 4" id="KW-0808">Transferase</keyword>
<evidence type="ECO:0000313" key="6">
    <source>
        <dbReference type="Proteomes" id="UP000193920"/>
    </source>
</evidence>
<dbReference type="CDD" id="cd00475">
    <property type="entry name" value="Cis_IPPS"/>
    <property type="match status" value="1"/>
</dbReference>
<gene>
    <name evidence="5" type="ORF">LY90DRAFT_701789</name>
</gene>
<dbReference type="EMBL" id="MCOG01000073">
    <property type="protein sequence ID" value="ORY56488.1"/>
    <property type="molecule type" value="Genomic_DNA"/>
</dbReference>
<dbReference type="AlphaFoldDB" id="A0A1Y2DB55"/>
<reference evidence="5 6" key="1">
    <citation type="submission" date="2016-08" db="EMBL/GenBank/DDBJ databases">
        <title>A Parts List for Fungal Cellulosomes Revealed by Comparative Genomics.</title>
        <authorList>
            <consortium name="DOE Joint Genome Institute"/>
            <person name="Haitjema C.H."/>
            <person name="Gilmore S.P."/>
            <person name="Henske J.K."/>
            <person name="Solomon K.V."/>
            <person name="De Groot R."/>
            <person name="Kuo A."/>
            <person name="Mondo S.J."/>
            <person name="Salamov A.A."/>
            <person name="Labutti K."/>
            <person name="Zhao Z."/>
            <person name="Chiniquy J."/>
            <person name="Barry K."/>
            <person name="Brewer H.M."/>
            <person name="Purvine S.O."/>
            <person name="Wright A.T."/>
            <person name="Boxma B."/>
            <person name="Van Alen T."/>
            <person name="Hackstein J.H."/>
            <person name="Baker S.E."/>
            <person name="Grigoriev I.V."/>
            <person name="O'Malley M.A."/>
        </authorList>
    </citation>
    <scope>NUCLEOTIDE SEQUENCE [LARGE SCALE GENOMIC DNA]</scope>
    <source>
        <strain evidence="5 6">G1</strain>
    </source>
</reference>
<keyword evidence="6" id="KW-1185">Reference proteome</keyword>
<evidence type="ECO:0000256" key="4">
    <source>
        <dbReference type="RuleBase" id="RU363018"/>
    </source>
</evidence>
<dbReference type="GO" id="GO:0005811">
    <property type="term" value="C:lipid droplet"/>
    <property type="evidence" value="ECO:0007669"/>
    <property type="project" value="TreeGrafter"/>
</dbReference>
<proteinExistence type="inferred from homology"/>
<organism evidence="5 6">
    <name type="scientific">Neocallimastix californiae</name>
    <dbReference type="NCBI Taxonomy" id="1754190"/>
    <lineage>
        <taxon>Eukaryota</taxon>
        <taxon>Fungi</taxon>
        <taxon>Fungi incertae sedis</taxon>
        <taxon>Chytridiomycota</taxon>
        <taxon>Chytridiomycota incertae sedis</taxon>
        <taxon>Neocallimastigomycetes</taxon>
        <taxon>Neocallimastigales</taxon>
        <taxon>Neocallimastigaceae</taxon>
        <taxon>Neocallimastix</taxon>
    </lineage>
</organism>
<dbReference type="PANTHER" id="PTHR10291:SF43">
    <property type="entry name" value="DEHYDRODOLICHYL DIPHOSPHATE SYNTHASE COMPLEX SUBUNIT DHDDS"/>
    <property type="match status" value="1"/>
</dbReference>
<evidence type="ECO:0000256" key="1">
    <source>
        <dbReference type="ARBA" id="ARBA00005432"/>
    </source>
</evidence>
<dbReference type="STRING" id="1754190.A0A1Y2DB55"/>
<dbReference type="PROSITE" id="PS01066">
    <property type="entry name" value="UPP_SYNTHASE"/>
    <property type="match status" value="1"/>
</dbReference>
<dbReference type="GO" id="GO:0016020">
    <property type="term" value="C:membrane"/>
    <property type="evidence" value="ECO:0007669"/>
    <property type="project" value="TreeGrafter"/>
</dbReference>